<gene>
    <name evidence="2" type="ORF">CRE_19769</name>
</gene>
<dbReference type="Pfam" id="PF00651">
    <property type="entry name" value="BTB"/>
    <property type="match status" value="1"/>
</dbReference>
<evidence type="ECO:0000259" key="1">
    <source>
        <dbReference type="PROSITE" id="PS50097"/>
    </source>
</evidence>
<dbReference type="SMART" id="SM00225">
    <property type="entry name" value="BTB"/>
    <property type="match status" value="1"/>
</dbReference>
<accession>E3MTP8</accession>
<evidence type="ECO:0000313" key="2">
    <source>
        <dbReference type="EMBL" id="EFP08787.1"/>
    </source>
</evidence>
<dbReference type="OMA" id="KAAICHR"/>
<organism evidence="3">
    <name type="scientific">Caenorhabditis remanei</name>
    <name type="common">Caenorhabditis vulgaris</name>
    <dbReference type="NCBI Taxonomy" id="31234"/>
    <lineage>
        <taxon>Eukaryota</taxon>
        <taxon>Metazoa</taxon>
        <taxon>Ecdysozoa</taxon>
        <taxon>Nematoda</taxon>
        <taxon>Chromadorea</taxon>
        <taxon>Rhabditida</taxon>
        <taxon>Rhabditina</taxon>
        <taxon>Rhabditomorpha</taxon>
        <taxon>Rhabditoidea</taxon>
        <taxon>Rhabditidae</taxon>
        <taxon>Peloderinae</taxon>
        <taxon>Caenorhabditis</taxon>
    </lineage>
</organism>
<reference evidence="2" key="1">
    <citation type="submission" date="2007-07" db="EMBL/GenBank/DDBJ databases">
        <title>PCAP assembly of the Caenorhabditis remanei genome.</title>
        <authorList>
            <consortium name="The Caenorhabditis remanei Sequencing Consortium"/>
            <person name="Wilson R.K."/>
        </authorList>
    </citation>
    <scope>NUCLEOTIDE SEQUENCE [LARGE SCALE GENOMIC DNA]</scope>
    <source>
        <strain evidence="2">PB4641</strain>
    </source>
</reference>
<dbReference type="InParanoid" id="E3MTP8"/>
<dbReference type="CDD" id="cd18186">
    <property type="entry name" value="BTB_POZ_ZBTB_KLHL-like"/>
    <property type="match status" value="1"/>
</dbReference>
<proteinExistence type="predicted"/>
<dbReference type="InterPro" id="IPR000210">
    <property type="entry name" value="BTB/POZ_dom"/>
</dbReference>
<dbReference type="PANTHER" id="PTHR22744">
    <property type="entry name" value="HELIX LOOP HELIX PROTEIN 21-RELATED"/>
    <property type="match status" value="1"/>
</dbReference>
<dbReference type="Proteomes" id="UP000008281">
    <property type="component" value="Unassembled WGS sequence"/>
</dbReference>
<dbReference type="InterPro" id="IPR011333">
    <property type="entry name" value="SKP1/BTB/POZ_sf"/>
</dbReference>
<name>E3MTP8_CAERE</name>
<dbReference type="AlphaFoldDB" id="E3MTP8"/>
<sequence length="181" mass="20804">MSATPEISIYESTFAKSDKTDAILVVRGKKLHVNKGVLSYHSEYFDDLFNGEFKEKSMQEIPINDVKFEDFAATLSLLQHNPIKPTGENAERLLTIADRFLLPVVKPSVELVLITSDKDKLEKIRIADEFKLYDLLNHAAMLYTSYNQFNGFKKTWAYRRLSDNTKAFLFNRLLTILGCDK</sequence>
<dbReference type="Gene3D" id="3.30.710.10">
    <property type="entry name" value="Potassium Channel Kv1.1, Chain A"/>
    <property type="match status" value="1"/>
</dbReference>
<dbReference type="EMBL" id="DS268476">
    <property type="protein sequence ID" value="EFP08787.1"/>
    <property type="molecule type" value="Genomic_DNA"/>
</dbReference>
<dbReference type="OrthoDB" id="29145at2759"/>
<dbReference type="HOGENOM" id="CLU_036654_2_1_1"/>
<keyword evidence="3" id="KW-1185">Reference proteome</keyword>
<protein>
    <recommendedName>
        <fullName evidence="1">BTB domain-containing protein</fullName>
    </recommendedName>
</protein>
<feature type="domain" description="BTB" evidence="1">
    <location>
        <begin position="20"/>
        <end position="87"/>
    </location>
</feature>
<dbReference type="PROSITE" id="PS50097">
    <property type="entry name" value="BTB"/>
    <property type="match status" value="1"/>
</dbReference>
<dbReference type="SUPFAM" id="SSF54695">
    <property type="entry name" value="POZ domain"/>
    <property type="match status" value="1"/>
</dbReference>
<evidence type="ECO:0000313" key="3">
    <source>
        <dbReference type="Proteomes" id="UP000008281"/>
    </source>
</evidence>
<dbReference type="PANTHER" id="PTHR22744:SF14">
    <property type="entry name" value="BTB DOMAIN-CONTAINING PROTEIN-RELATED"/>
    <property type="match status" value="1"/>
</dbReference>